<name>A0ABM9HD78_9BACT</name>
<dbReference type="PANTHER" id="PTHR34504:SF2">
    <property type="entry name" value="UPF0150 PROTEIN SSL0259"/>
    <property type="match status" value="1"/>
</dbReference>
<accession>A0ABM9HD78</accession>
<evidence type="ECO:0000313" key="1">
    <source>
        <dbReference type="EMBL" id="CAI2718044.1"/>
    </source>
</evidence>
<organism evidence="1 2">
    <name type="scientific">Nitrospina watsonii</name>
    <dbReference type="NCBI Taxonomy" id="1323948"/>
    <lineage>
        <taxon>Bacteria</taxon>
        <taxon>Pseudomonadati</taxon>
        <taxon>Nitrospinota/Tectimicrobiota group</taxon>
        <taxon>Nitrospinota</taxon>
        <taxon>Nitrospinia</taxon>
        <taxon>Nitrospinales</taxon>
        <taxon>Nitrospinaceae</taxon>
        <taxon>Nitrospina</taxon>
    </lineage>
</organism>
<proteinExistence type="predicted"/>
<protein>
    <submittedName>
        <fullName evidence="1">Type II toxin-antitoxin system HicB family antitoxin</fullName>
    </submittedName>
</protein>
<sequence length="76" mass="8286">MKRNVIQIILYPGDQSGYVAECVGLPVITQGSTIDETVKNMQEALALHLDGENLEELELSPNAPIIVSMELQPIHG</sequence>
<dbReference type="PANTHER" id="PTHR34504">
    <property type="entry name" value="ANTITOXIN HICB"/>
    <property type="match status" value="1"/>
</dbReference>
<evidence type="ECO:0000313" key="2">
    <source>
        <dbReference type="Proteomes" id="UP001157733"/>
    </source>
</evidence>
<dbReference type="SUPFAM" id="SSF143100">
    <property type="entry name" value="TTHA1013/TTHA0281-like"/>
    <property type="match status" value="1"/>
</dbReference>
<dbReference type="InterPro" id="IPR035069">
    <property type="entry name" value="TTHA1013/TTHA0281-like"/>
</dbReference>
<keyword evidence="2" id="KW-1185">Reference proteome</keyword>
<reference evidence="1 2" key="1">
    <citation type="submission" date="2022-09" db="EMBL/GenBank/DDBJ databases">
        <authorList>
            <person name="Kop L."/>
        </authorList>
    </citation>
    <scope>NUCLEOTIDE SEQUENCE [LARGE SCALE GENOMIC DNA]</scope>
    <source>
        <strain evidence="1 2">347</strain>
    </source>
</reference>
<gene>
    <name evidence="1" type="ORF">NSPWAT_1185</name>
</gene>
<dbReference type="Gene3D" id="3.30.160.250">
    <property type="match status" value="1"/>
</dbReference>
<dbReference type="Proteomes" id="UP001157733">
    <property type="component" value="Chromosome"/>
</dbReference>
<dbReference type="InterPro" id="IPR051404">
    <property type="entry name" value="TA_system_antitoxin"/>
</dbReference>
<dbReference type="RefSeq" id="WP_282010954.1">
    <property type="nucleotide sequence ID" value="NZ_OX336137.1"/>
</dbReference>
<dbReference type="EMBL" id="OX336137">
    <property type="protein sequence ID" value="CAI2718044.1"/>
    <property type="molecule type" value="Genomic_DNA"/>
</dbReference>